<dbReference type="Proteomes" id="UP000275727">
    <property type="component" value="Chromosome"/>
</dbReference>
<evidence type="ECO:0000313" key="6">
    <source>
        <dbReference type="Proteomes" id="UP000276029"/>
    </source>
</evidence>
<dbReference type="InterPro" id="IPR002656">
    <property type="entry name" value="Acyl_transf_3_dom"/>
</dbReference>
<name>A0AAD1D7A9_SPHMI</name>
<reference evidence="3 5" key="1">
    <citation type="submission" date="2018-06" db="EMBL/GenBank/DDBJ databases">
        <title>Complete Genome Sequence of the Microcystin-Degrading Bacterium Sphingosinicella microcystinivorans Strain B-9.</title>
        <authorList>
            <person name="Jin H."/>
            <person name="Nishizawa T."/>
            <person name="Guo Y."/>
            <person name="Nishizawa A."/>
            <person name="Park H."/>
            <person name="Kato H."/>
            <person name="Tsuji K."/>
            <person name="Harada K."/>
        </authorList>
    </citation>
    <scope>NUCLEOTIDE SEQUENCE [LARGE SCALE GENOMIC DNA]</scope>
    <source>
        <strain evidence="3 5">B9</strain>
    </source>
</reference>
<evidence type="ECO:0000313" key="4">
    <source>
        <dbReference type="EMBL" id="RKS91889.1"/>
    </source>
</evidence>
<feature type="transmembrane region" description="Helical" evidence="1">
    <location>
        <begin position="257"/>
        <end position="274"/>
    </location>
</feature>
<feature type="transmembrane region" description="Helical" evidence="1">
    <location>
        <begin position="322"/>
        <end position="342"/>
    </location>
</feature>
<feature type="domain" description="Acyltransferase 3" evidence="2">
    <location>
        <begin position="19"/>
        <end position="337"/>
    </location>
</feature>
<evidence type="ECO:0000259" key="2">
    <source>
        <dbReference type="Pfam" id="PF01757"/>
    </source>
</evidence>
<feature type="transmembrane region" description="Helical" evidence="1">
    <location>
        <begin position="215"/>
        <end position="237"/>
    </location>
</feature>
<dbReference type="Proteomes" id="UP000276029">
    <property type="component" value="Unassembled WGS sequence"/>
</dbReference>
<keyword evidence="1" id="KW-0472">Membrane</keyword>
<keyword evidence="3" id="KW-0012">Acyltransferase</keyword>
<protein>
    <submittedName>
        <fullName evidence="3">Acyltransferase</fullName>
    </submittedName>
    <submittedName>
        <fullName evidence="4">Peptidoglycan/LPS O-acetylase OafA/YrhL</fullName>
    </submittedName>
</protein>
<dbReference type="EMBL" id="AP018711">
    <property type="protein sequence ID" value="BBE34875.1"/>
    <property type="molecule type" value="Genomic_DNA"/>
</dbReference>
<dbReference type="RefSeq" id="WP_160119207.1">
    <property type="nucleotide sequence ID" value="NZ_AP018711.1"/>
</dbReference>
<dbReference type="PANTHER" id="PTHR23028">
    <property type="entry name" value="ACETYLTRANSFERASE"/>
    <property type="match status" value="1"/>
</dbReference>
<evidence type="ECO:0000313" key="5">
    <source>
        <dbReference type="Proteomes" id="UP000275727"/>
    </source>
</evidence>
<feature type="transmembrane region" description="Helical" evidence="1">
    <location>
        <begin position="18"/>
        <end position="36"/>
    </location>
</feature>
<keyword evidence="3" id="KW-0808">Transferase</keyword>
<dbReference type="Pfam" id="PF01757">
    <property type="entry name" value="Acyl_transf_3"/>
    <property type="match status" value="1"/>
</dbReference>
<proteinExistence type="predicted"/>
<dbReference type="EMBL" id="RBWX01000007">
    <property type="protein sequence ID" value="RKS91889.1"/>
    <property type="molecule type" value="Genomic_DNA"/>
</dbReference>
<feature type="transmembrane region" description="Helical" evidence="1">
    <location>
        <begin position="89"/>
        <end position="110"/>
    </location>
</feature>
<reference evidence="4 6" key="2">
    <citation type="submission" date="2018-10" db="EMBL/GenBank/DDBJ databases">
        <title>Genomic Encyclopedia of Type Strains, Phase IV (KMG-IV): sequencing the most valuable type-strain genomes for metagenomic binning, comparative biology and taxonomic classification.</title>
        <authorList>
            <person name="Goeker M."/>
        </authorList>
    </citation>
    <scope>NUCLEOTIDE SEQUENCE [LARGE SCALE GENOMIC DNA]</scope>
    <source>
        <strain evidence="4 6">DSM 19791</strain>
    </source>
</reference>
<keyword evidence="6" id="KW-1185">Reference proteome</keyword>
<accession>A0AAD1D7A9</accession>
<dbReference type="AlphaFoldDB" id="A0AAD1D7A9"/>
<feature type="transmembrane region" description="Helical" evidence="1">
    <location>
        <begin position="175"/>
        <end position="203"/>
    </location>
</feature>
<feature type="transmembrane region" description="Helical" evidence="1">
    <location>
        <begin position="281"/>
        <end position="302"/>
    </location>
</feature>
<dbReference type="KEGG" id="smic:SmB9_25330"/>
<organism evidence="3 5">
    <name type="scientific">Sphingosinicella microcystinivorans</name>
    <dbReference type="NCBI Taxonomy" id="335406"/>
    <lineage>
        <taxon>Bacteria</taxon>
        <taxon>Pseudomonadati</taxon>
        <taxon>Pseudomonadota</taxon>
        <taxon>Alphaproteobacteria</taxon>
        <taxon>Sphingomonadales</taxon>
        <taxon>Sphingosinicellaceae</taxon>
        <taxon>Sphingosinicella</taxon>
    </lineage>
</organism>
<feature type="transmembrane region" description="Helical" evidence="1">
    <location>
        <begin position="51"/>
        <end position="68"/>
    </location>
</feature>
<dbReference type="GO" id="GO:0016747">
    <property type="term" value="F:acyltransferase activity, transferring groups other than amino-acyl groups"/>
    <property type="evidence" value="ECO:0007669"/>
    <property type="project" value="InterPro"/>
</dbReference>
<gene>
    <name evidence="4" type="ORF">DFR51_1463</name>
    <name evidence="3" type="ORF">SmB9_25330</name>
</gene>
<sequence length="368" mass="40844">MIATPAAASPLRDKAFSLYLDLWRAFAALIVVIAHMRQDGFDLPITFAGKFAHEAVIVFFVLSGLVIAHSTFDNNRGWRDYLAARASRLYAVIVPAILLSVACAAIVSPPGWSSGTVKSAEWSAWDIVSSLLFLNRSWLNDADIPLNQPFWSLCYEAAYYTLFGIWVFTKGKLRIGLMLLGMMVAGPAILLLSPAWLAGVWLYRNIDKTTLPARPLIAILSIAAIAVIGFAGVPPALRGWFSGNFPMWYVLRDATNLITDLLIGFLFTLHLVAVRTLIPPVLMRFSSAIRFLAGGTFTLYMFHRPITELLSGAAFAKLHGPLMSLLVLALIVCFALMMSRTLERGFTRFLRKWIEMLLERSTAMRRPA</sequence>
<dbReference type="InterPro" id="IPR050879">
    <property type="entry name" value="Acyltransferase_3"/>
</dbReference>
<keyword evidence="1" id="KW-1133">Transmembrane helix</keyword>
<evidence type="ECO:0000313" key="3">
    <source>
        <dbReference type="EMBL" id="BBE34875.1"/>
    </source>
</evidence>
<evidence type="ECO:0000256" key="1">
    <source>
        <dbReference type="SAM" id="Phobius"/>
    </source>
</evidence>
<keyword evidence="1" id="KW-0812">Transmembrane</keyword>